<sequence length="267" mass="29371">MGQNFDASHDVATVGTLPLTPPDSQPQDPVQVLNLPCPPFISIDGLHNFRDCGGYPVADRPGKIVRRGMLYRSADPSKITNTGISQLQALKIARVFDLRSDFEIEESTKKGWGQIRVWDRAVRVQASVFTDSDIANGQRAMRDQNLRKEGIEGFVQYYRDVLESATSLSNPFQPLKNILNHLAAVRPSELEPILIHCSLGKDRTGVICALVLSICGVDDSTVAHEYALTALGIKDKIVSIIAETRPNGPGISEEEERFFSSRLVSPS</sequence>
<comment type="caution">
    <text evidence="3">The sequence shown here is derived from an EMBL/GenBank/DDBJ whole genome shotgun (WGS) entry which is preliminary data.</text>
</comment>
<gene>
    <name evidence="3" type="ORF">B0H64DRAFT_324894</name>
</gene>
<dbReference type="PROSITE" id="PS50056">
    <property type="entry name" value="TYR_PHOSPHATASE_2"/>
    <property type="match status" value="1"/>
</dbReference>
<dbReference type="RefSeq" id="XP_062657772.1">
    <property type="nucleotide sequence ID" value="XM_062800671.1"/>
</dbReference>
<organism evidence="3 4">
    <name type="scientific">Chaetomium fimeti</name>
    <dbReference type="NCBI Taxonomy" id="1854472"/>
    <lineage>
        <taxon>Eukaryota</taxon>
        <taxon>Fungi</taxon>
        <taxon>Dikarya</taxon>
        <taxon>Ascomycota</taxon>
        <taxon>Pezizomycotina</taxon>
        <taxon>Sordariomycetes</taxon>
        <taxon>Sordariomycetidae</taxon>
        <taxon>Sordariales</taxon>
        <taxon>Chaetomiaceae</taxon>
        <taxon>Chaetomium</taxon>
    </lineage>
</organism>
<dbReference type="GO" id="GO:0004721">
    <property type="term" value="F:phosphoprotein phosphatase activity"/>
    <property type="evidence" value="ECO:0007669"/>
    <property type="project" value="InterPro"/>
</dbReference>
<dbReference type="InterPro" id="IPR000387">
    <property type="entry name" value="Tyr_Pase_dom"/>
</dbReference>
<proteinExistence type="predicted"/>
<protein>
    <submittedName>
        <fullName evidence="3">Tyrosine phosphatase family-domain-containing protein</fullName>
    </submittedName>
</protein>
<dbReference type="EMBL" id="JAUEPN010000005">
    <property type="protein sequence ID" value="KAK3294258.1"/>
    <property type="molecule type" value="Genomic_DNA"/>
</dbReference>
<dbReference type="InterPro" id="IPR029021">
    <property type="entry name" value="Prot-tyrosine_phosphatase-like"/>
</dbReference>
<dbReference type="PROSITE" id="PS00383">
    <property type="entry name" value="TYR_PHOSPHATASE_1"/>
    <property type="match status" value="1"/>
</dbReference>
<dbReference type="GeneID" id="87837619"/>
<evidence type="ECO:0000259" key="2">
    <source>
        <dbReference type="PROSITE" id="PS50056"/>
    </source>
</evidence>
<keyword evidence="4" id="KW-1185">Reference proteome</keyword>
<feature type="domain" description="Tyrosine specific protein phosphatases" evidence="2">
    <location>
        <begin position="176"/>
        <end position="259"/>
    </location>
</feature>
<dbReference type="Gene3D" id="3.90.190.10">
    <property type="entry name" value="Protein tyrosine phosphatase superfamily"/>
    <property type="match status" value="1"/>
</dbReference>
<accession>A0AAE0LQY7</accession>
<feature type="region of interest" description="Disordered" evidence="1">
    <location>
        <begin position="1"/>
        <end position="28"/>
    </location>
</feature>
<evidence type="ECO:0000313" key="3">
    <source>
        <dbReference type="EMBL" id="KAK3294258.1"/>
    </source>
</evidence>
<dbReference type="SUPFAM" id="SSF52799">
    <property type="entry name" value="(Phosphotyrosine protein) phosphatases II"/>
    <property type="match status" value="1"/>
</dbReference>
<dbReference type="PANTHER" id="PTHR31126">
    <property type="entry name" value="TYROSINE-PROTEIN PHOSPHATASE"/>
    <property type="match status" value="1"/>
</dbReference>
<dbReference type="PANTHER" id="PTHR31126:SF1">
    <property type="entry name" value="TYROSINE SPECIFIC PROTEIN PHOSPHATASES DOMAIN-CONTAINING PROTEIN"/>
    <property type="match status" value="1"/>
</dbReference>
<name>A0AAE0LQY7_9PEZI</name>
<dbReference type="Proteomes" id="UP001278766">
    <property type="component" value="Unassembled WGS sequence"/>
</dbReference>
<evidence type="ECO:0000256" key="1">
    <source>
        <dbReference type="SAM" id="MobiDB-lite"/>
    </source>
</evidence>
<dbReference type="InterPro" id="IPR026893">
    <property type="entry name" value="Tyr/Ser_Pase_IphP-type"/>
</dbReference>
<reference evidence="3" key="2">
    <citation type="submission" date="2023-06" db="EMBL/GenBank/DDBJ databases">
        <authorList>
            <consortium name="Lawrence Berkeley National Laboratory"/>
            <person name="Haridas S."/>
            <person name="Hensen N."/>
            <person name="Bonometti L."/>
            <person name="Westerberg I."/>
            <person name="Brannstrom I.O."/>
            <person name="Guillou S."/>
            <person name="Cros-Aarteil S."/>
            <person name="Calhoun S."/>
            <person name="Kuo A."/>
            <person name="Mondo S."/>
            <person name="Pangilinan J."/>
            <person name="Riley R."/>
            <person name="Labutti K."/>
            <person name="Andreopoulos B."/>
            <person name="Lipzen A."/>
            <person name="Chen C."/>
            <person name="Yanf M."/>
            <person name="Daum C."/>
            <person name="Ng V."/>
            <person name="Clum A."/>
            <person name="Steindorff A."/>
            <person name="Ohm R."/>
            <person name="Martin F."/>
            <person name="Silar P."/>
            <person name="Natvig D."/>
            <person name="Lalanne C."/>
            <person name="Gautier V."/>
            <person name="Ament-Velasquez S.L."/>
            <person name="Kruys A."/>
            <person name="Hutchinson M.I."/>
            <person name="Powell A.J."/>
            <person name="Barry K."/>
            <person name="Miller A.N."/>
            <person name="Grigoriev I.V."/>
            <person name="Debuchy R."/>
            <person name="Gladieux P."/>
            <person name="Thoren M.H."/>
            <person name="Johannesson H."/>
        </authorList>
    </citation>
    <scope>NUCLEOTIDE SEQUENCE</scope>
    <source>
        <strain evidence="3">CBS 168.71</strain>
    </source>
</reference>
<dbReference type="Pfam" id="PF13350">
    <property type="entry name" value="Y_phosphatase3"/>
    <property type="match status" value="1"/>
</dbReference>
<dbReference type="InterPro" id="IPR016130">
    <property type="entry name" value="Tyr_Pase_AS"/>
</dbReference>
<reference evidence="3" key="1">
    <citation type="journal article" date="2023" name="Mol. Phylogenet. Evol.">
        <title>Genome-scale phylogeny and comparative genomics of the fungal order Sordariales.</title>
        <authorList>
            <person name="Hensen N."/>
            <person name="Bonometti L."/>
            <person name="Westerberg I."/>
            <person name="Brannstrom I.O."/>
            <person name="Guillou S."/>
            <person name="Cros-Aarteil S."/>
            <person name="Calhoun S."/>
            <person name="Haridas S."/>
            <person name="Kuo A."/>
            <person name="Mondo S."/>
            <person name="Pangilinan J."/>
            <person name="Riley R."/>
            <person name="LaButti K."/>
            <person name="Andreopoulos B."/>
            <person name="Lipzen A."/>
            <person name="Chen C."/>
            <person name="Yan M."/>
            <person name="Daum C."/>
            <person name="Ng V."/>
            <person name="Clum A."/>
            <person name="Steindorff A."/>
            <person name="Ohm R.A."/>
            <person name="Martin F."/>
            <person name="Silar P."/>
            <person name="Natvig D.O."/>
            <person name="Lalanne C."/>
            <person name="Gautier V."/>
            <person name="Ament-Velasquez S.L."/>
            <person name="Kruys A."/>
            <person name="Hutchinson M.I."/>
            <person name="Powell A.J."/>
            <person name="Barry K."/>
            <person name="Miller A.N."/>
            <person name="Grigoriev I.V."/>
            <person name="Debuchy R."/>
            <person name="Gladieux P."/>
            <person name="Hiltunen Thoren M."/>
            <person name="Johannesson H."/>
        </authorList>
    </citation>
    <scope>NUCLEOTIDE SEQUENCE</scope>
    <source>
        <strain evidence="3">CBS 168.71</strain>
    </source>
</reference>
<dbReference type="AlphaFoldDB" id="A0AAE0LQY7"/>
<evidence type="ECO:0000313" key="4">
    <source>
        <dbReference type="Proteomes" id="UP001278766"/>
    </source>
</evidence>